<organism evidence="1">
    <name type="scientific">viral metagenome</name>
    <dbReference type="NCBI Taxonomy" id="1070528"/>
    <lineage>
        <taxon>unclassified sequences</taxon>
        <taxon>metagenomes</taxon>
        <taxon>organismal metagenomes</taxon>
    </lineage>
</organism>
<protein>
    <submittedName>
        <fullName evidence="1">Uncharacterized protein</fullName>
    </submittedName>
</protein>
<accession>A0A6C0M120</accession>
<evidence type="ECO:0000313" key="1">
    <source>
        <dbReference type="EMBL" id="QHU35691.1"/>
    </source>
</evidence>
<dbReference type="EMBL" id="MN740610">
    <property type="protein sequence ID" value="QHU35691.1"/>
    <property type="molecule type" value="Genomic_DNA"/>
</dbReference>
<dbReference type="AlphaFoldDB" id="A0A6C0M120"/>
<reference evidence="1" key="1">
    <citation type="journal article" date="2020" name="Nature">
        <title>Giant virus diversity and host interactions through global metagenomics.</title>
        <authorList>
            <person name="Schulz F."/>
            <person name="Roux S."/>
            <person name="Paez-Espino D."/>
            <person name="Jungbluth S."/>
            <person name="Walsh D.A."/>
            <person name="Denef V.J."/>
            <person name="McMahon K.D."/>
            <person name="Konstantinidis K.T."/>
            <person name="Eloe-Fadrosh E.A."/>
            <person name="Kyrpides N.C."/>
            <person name="Woyke T."/>
        </authorList>
    </citation>
    <scope>NUCLEOTIDE SEQUENCE</scope>
    <source>
        <strain evidence="1">GVMAG-S-1029409-49</strain>
    </source>
</reference>
<proteinExistence type="predicted"/>
<name>A0A6C0M120_9ZZZZ</name>
<sequence>MYVHYIYMCCVKYALSLSLRATAMQYDHDRDFTEPTYMAYDAQYAAHCAMNAMDAGKSVSATFPDEMCGGIDVTYRIQRDGAEVETVREVDKNGDVRDVVKFSGTASTYIAVHYSPMAAEDYYKVCGKRASYDEMLCLLTHATSVVVKPYYVRKVLR</sequence>